<sequence length="52" mass="5701">MASDAPSVPGVQVKTNIEPHSPHALDLRRQGQVIITPFPGLMIILRCLIMTH</sequence>
<dbReference type="Proteomes" id="UP001371456">
    <property type="component" value="Unassembled WGS sequence"/>
</dbReference>
<evidence type="ECO:0000256" key="2">
    <source>
        <dbReference type="SAM" id="Phobius"/>
    </source>
</evidence>
<gene>
    <name evidence="3" type="ORF">RDI58_003857</name>
</gene>
<reference evidence="3 4" key="1">
    <citation type="submission" date="2024-02" db="EMBL/GenBank/DDBJ databases">
        <title>de novo genome assembly of Solanum bulbocastanum strain 11H21.</title>
        <authorList>
            <person name="Hosaka A.J."/>
        </authorList>
    </citation>
    <scope>NUCLEOTIDE SEQUENCE [LARGE SCALE GENOMIC DNA]</scope>
    <source>
        <tissue evidence="3">Young leaves</tissue>
    </source>
</reference>
<evidence type="ECO:0000313" key="4">
    <source>
        <dbReference type="Proteomes" id="UP001371456"/>
    </source>
</evidence>
<accession>A0AAN8U2X8</accession>
<feature type="region of interest" description="Disordered" evidence="1">
    <location>
        <begin position="1"/>
        <end position="23"/>
    </location>
</feature>
<evidence type="ECO:0000256" key="1">
    <source>
        <dbReference type="SAM" id="MobiDB-lite"/>
    </source>
</evidence>
<comment type="caution">
    <text evidence="3">The sequence shown here is derived from an EMBL/GenBank/DDBJ whole genome shotgun (WGS) entry which is preliminary data.</text>
</comment>
<name>A0AAN8U2X8_SOLBU</name>
<keyword evidence="4" id="KW-1185">Reference proteome</keyword>
<dbReference type="EMBL" id="JBANQN010000002">
    <property type="protein sequence ID" value="KAK6796156.1"/>
    <property type="molecule type" value="Genomic_DNA"/>
</dbReference>
<dbReference type="AlphaFoldDB" id="A0AAN8U2X8"/>
<keyword evidence="2" id="KW-0812">Transmembrane</keyword>
<evidence type="ECO:0000313" key="3">
    <source>
        <dbReference type="EMBL" id="KAK6796156.1"/>
    </source>
</evidence>
<organism evidence="3 4">
    <name type="scientific">Solanum bulbocastanum</name>
    <name type="common">Wild potato</name>
    <dbReference type="NCBI Taxonomy" id="147425"/>
    <lineage>
        <taxon>Eukaryota</taxon>
        <taxon>Viridiplantae</taxon>
        <taxon>Streptophyta</taxon>
        <taxon>Embryophyta</taxon>
        <taxon>Tracheophyta</taxon>
        <taxon>Spermatophyta</taxon>
        <taxon>Magnoliopsida</taxon>
        <taxon>eudicotyledons</taxon>
        <taxon>Gunneridae</taxon>
        <taxon>Pentapetalae</taxon>
        <taxon>asterids</taxon>
        <taxon>lamiids</taxon>
        <taxon>Solanales</taxon>
        <taxon>Solanaceae</taxon>
        <taxon>Solanoideae</taxon>
        <taxon>Solaneae</taxon>
        <taxon>Solanum</taxon>
    </lineage>
</organism>
<keyword evidence="2" id="KW-1133">Transmembrane helix</keyword>
<feature type="transmembrane region" description="Helical" evidence="2">
    <location>
        <begin position="31"/>
        <end position="49"/>
    </location>
</feature>
<protein>
    <submittedName>
        <fullName evidence="3">Uncharacterized protein</fullName>
    </submittedName>
</protein>
<proteinExistence type="predicted"/>
<keyword evidence="2" id="KW-0472">Membrane</keyword>